<dbReference type="InterPro" id="IPR022791">
    <property type="entry name" value="L-PG_synthase/AglD"/>
</dbReference>
<feature type="transmembrane region" description="Helical" evidence="6">
    <location>
        <begin position="237"/>
        <end position="257"/>
    </location>
</feature>
<comment type="subcellular location">
    <subcellularLocation>
        <location evidence="1 6">Cell membrane</location>
        <topology evidence="1 6">Multi-pass membrane protein</topology>
    </subcellularLocation>
</comment>
<feature type="transmembrane region" description="Helical" evidence="6">
    <location>
        <begin position="46"/>
        <end position="69"/>
    </location>
</feature>
<evidence type="ECO:0000256" key="3">
    <source>
        <dbReference type="ARBA" id="ARBA00022692"/>
    </source>
</evidence>
<proteinExistence type="inferred from homology"/>
<organism evidence="7 8">
    <name type="scientific">Thomasclavelia ramosa</name>
    <dbReference type="NCBI Taxonomy" id="1547"/>
    <lineage>
        <taxon>Bacteria</taxon>
        <taxon>Bacillati</taxon>
        <taxon>Bacillota</taxon>
        <taxon>Erysipelotrichia</taxon>
        <taxon>Erysipelotrichales</taxon>
        <taxon>Coprobacillaceae</taxon>
        <taxon>Thomasclavelia</taxon>
    </lineage>
</organism>
<dbReference type="AlphaFoldDB" id="A0A3E3E8R9"/>
<dbReference type="EC" id="2.3.2.3" evidence="6"/>
<dbReference type="RefSeq" id="WP_117582502.1">
    <property type="nucleotide sequence ID" value="NZ_QUSL01000041.1"/>
</dbReference>
<dbReference type="Proteomes" id="UP000261032">
    <property type="component" value="Unassembled WGS sequence"/>
</dbReference>
<reference evidence="7 8" key="1">
    <citation type="submission" date="2018-08" db="EMBL/GenBank/DDBJ databases">
        <title>A genome reference for cultivated species of the human gut microbiota.</title>
        <authorList>
            <person name="Zou Y."/>
            <person name="Xue W."/>
            <person name="Luo G."/>
        </authorList>
    </citation>
    <scope>NUCLEOTIDE SEQUENCE [LARGE SCALE GENOMIC DNA]</scope>
    <source>
        <strain evidence="7 8">OM06-4</strain>
    </source>
</reference>
<feature type="transmembrane region" description="Helical" evidence="6">
    <location>
        <begin position="321"/>
        <end position="338"/>
    </location>
</feature>
<gene>
    <name evidence="6" type="primary">mprF</name>
    <name evidence="7" type="ORF">DXB93_16655</name>
</gene>
<name>A0A3E3E8R9_9FIRM</name>
<evidence type="ECO:0000256" key="2">
    <source>
        <dbReference type="ARBA" id="ARBA00022475"/>
    </source>
</evidence>
<dbReference type="PANTHER" id="PTHR37693">
    <property type="entry name" value="PHOSPHATIDYLGLYCEROL LYSYLTRANSFERASE"/>
    <property type="match status" value="1"/>
</dbReference>
<comment type="catalytic activity">
    <reaction evidence="6">
        <text>L-lysyl-tRNA(Lys) + a 1,2-diacyl-sn-glycero-3-phospho-(1'-sn-glycerol) = a 1,2-diacyl-sn-glycero-3-phospho-1'-(3'-O-L-lysyl)-sn-glycerol + tRNA(Lys)</text>
        <dbReference type="Rhea" id="RHEA:10668"/>
        <dbReference type="Rhea" id="RHEA-COMP:9696"/>
        <dbReference type="Rhea" id="RHEA-COMP:9697"/>
        <dbReference type="ChEBI" id="CHEBI:64716"/>
        <dbReference type="ChEBI" id="CHEBI:75792"/>
        <dbReference type="ChEBI" id="CHEBI:78442"/>
        <dbReference type="ChEBI" id="CHEBI:78529"/>
        <dbReference type="EC" id="2.3.2.3"/>
    </reaction>
</comment>
<accession>A0A3E3E8R9</accession>
<dbReference type="GO" id="GO:0005886">
    <property type="term" value="C:plasma membrane"/>
    <property type="evidence" value="ECO:0007669"/>
    <property type="project" value="UniProtKB-SubCell"/>
</dbReference>
<feature type="transmembrane region" description="Helical" evidence="6">
    <location>
        <begin position="122"/>
        <end position="144"/>
    </location>
</feature>
<dbReference type="EMBL" id="QUSL01000041">
    <property type="protein sequence ID" value="RGD78930.1"/>
    <property type="molecule type" value="Genomic_DNA"/>
</dbReference>
<protein>
    <recommendedName>
        <fullName evidence="6">Phosphatidylglycerol lysyltransferase</fullName>
        <ecNumber evidence="6">2.3.2.3</ecNumber>
    </recommendedName>
    <alternativeName>
        <fullName evidence="6">Lysylphosphatidylglycerol synthase</fullName>
    </alternativeName>
</protein>
<keyword evidence="2" id="KW-1003">Cell membrane</keyword>
<comment type="similarity">
    <text evidence="6">Belongs to the LPG synthase family.</text>
</comment>
<feature type="transmembrane region" description="Helical" evidence="6">
    <location>
        <begin position="9"/>
        <end position="26"/>
    </location>
</feature>
<keyword evidence="5 6" id="KW-0472">Membrane</keyword>
<keyword evidence="6" id="KW-0046">Antibiotic resistance</keyword>
<comment type="function">
    <text evidence="6">Catalyzes the transfer of a lysyl group from L-lysyl-tRNA(Lys) to membrane-bound phosphatidylglycerol (PG), which produces lysylphosphatidylglycerol (LPG), a major component of the bacterial membrane with a positive net charge. LPG synthesis contributes to bacterial virulence as it is involved in the resistance mechanism against cationic antimicrobial peptides (CAMP) produces by the host's immune system (defensins, cathelicidins) and by the competing microorganisms.</text>
</comment>
<dbReference type="Pfam" id="PF03706">
    <property type="entry name" value="LPG_synthase_TM"/>
    <property type="match status" value="1"/>
</dbReference>
<keyword evidence="3 6" id="KW-0812">Transmembrane</keyword>
<evidence type="ECO:0000313" key="8">
    <source>
        <dbReference type="Proteomes" id="UP000261032"/>
    </source>
</evidence>
<dbReference type="PANTHER" id="PTHR37693:SF1">
    <property type="entry name" value="INTEGRAL MEMBRANE PROTEIN"/>
    <property type="match status" value="1"/>
</dbReference>
<keyword evidence="4 6" id="KW-1133">Transmembrane helix</keyword>
<dbReference type="GO" id="GO:0050071">
    <property type="term" value="F:phosphatidylglycerol lysyltransferase activity"/>
    <property type="evidence" value="ECO:0007669"/>
    <property type="project" value="UniProtKB-EC"/>
</dbReference>
<keyword evidence="6" id="KW-0443">Lipid metabolism</keyword>
<feature type="transmembrane region" description="Helical" evidence="6">
    <location>
        <begin position="263"/>
        <end position="283"/>
    </location>
</feature>
<comment type="caution">
    <text evidence="7">The sequence shown here is derived from an EMBL/GenBank/DDBJ whole genome shotgun (WGS) entry which is preliminary data.</text>
</comment>
<keyword evidence="6" id="KW-0808">Transferase</keyword>
<evidence type="ECO:0000256" key="6">
    <source>
        <dbReference type="RuleBase" id="RU363042"/>
    </source>
</evidence>
<evidence type="ECO:0000313" key="7">
    <source>
        <dbReference type="EMBL" id="RGD78930.1"/>
    </source>
</evidence>
<dbReference type="GO" id="GO:0006629">
    <property type="term" value="P:lipid metabolic process"/>
    <property type="evidence" value="ECO:0007669"/>
    <property type="project" value="UniProtKB-KW"/>
</dbReference>
<evidence type="ECO:0000256" key="4">
    <source>
        <dbReference type="ARBA" id="ARBA00022989"/>
    </source>
</evidence>
<dbReference type="GO" id="GO:0046677">
    <property type="term" value="P:response to antibiotic"/>
    <property type="evidence" value="ECO:0007669"/>
    <property type="project" value="UniProtKB-KW"/>
</dbReference>
<evidence type="ECO:0000256" key="5">
    <source>
        <dbReference type="ARBA" id="ARBA00023136"/>
    </source>
</evidence>
<evidence type="ECO:0000256" key="1">
    <source>
        <dbReference type="ARBA" id="ARBA00004651"/>
    </source>
</evidence>
<sequence length="342" mass="38463">MDKKSNKKYFLDIILILVLGATVIYFTMKDDLHASLRALTTASPLWIVISFALMSIYFLLDGINLYTFGKLYKKDYSYKQGFVNSISGTFFNGVTPFSSGGQFAQVYIFNKQGIAPTNSASILLMAFIVYQSVLVLFTAVVMIFRYQAYSSMYSEFFSLAILGFLINFFVITGLFLGAKSKRLQDFICNNIVKALSKIRIVKNYEDTSIKIARSLENFRTELNVLLKNKNVLIKSSLINLFKLLIMYSIPFFAAKALNLNVSFIQIFDFIGICSFVYMITAFVPIPGASGGSEGVYYMLFSPILGAVGTPTTLLVWRFVTYYLGLIIGGIIFATNREINRSE</sequence>
<feature type="transmembrane region" description="Helical" evidence="6">
    <location>
        <begin position="156"/>
        <end position="176"/>
    </location>
</feature>
<dbReference type="NCBIfam" id="TIGR00374">
    <property type="entry name" value="flippase-like domain"/>
    <property type="match status" value="1"/>
</dbReference>